<feature type="chain" id="PRO_5023099831" description="DUF1254 domain-containing protein" evidence="1">
    <location>
        <begin position="23"/>
        <end position="488"/>
    </location>
</feature>
<name>A0A5C5Z3F5_9BACT</name>
<dbReference type="Gene3D" id="1.10.3360.10">
    <property type="entry name" value="VPA0735-like domain"/>
    <property type="match status" value="1"/>
</dbReference>
<dbReference type="Pfam" id="PF06742">
    <property type="entry name" value="DUF1214"/>
    <property type="match status" value="1"/>
</dbReference>
<dbReference type="PANTHER" id="PTHR36509">
    <property type="entry name" value="BLL3101 PROTEIN"/>
    <property type="match status" value="1"/>
</dbReference>
<dbReference type="Gene3D" id="2.60.120.600">
    <property type="entry name" value="Domain of unknown function DUF1214, C-terminal domain"/>
    <property type="match status" value="1"/>
</dbReference>
<feature type="domain" description="DUF1214" evidence="2">
    <location>
        <begin position="365"/>
        <end position="472"/>
    </location>
</feature>
<dbReference type="OrthoDB" id="9777345at2"/>
<evidence type="ECO:0000313" key="5">
    <source>
        <dbReference type="Proteomes" id="UP000315010"/>
    </source>
</evidence>
<dbReference type="InterPro" id="IPR010679">
    <property type="entry name" value="DUF1254"/>
</dbReference>
<feature type="domain" description="DUF1254" evidence="3">
    <location>
        <begin position="91"/>
        <end position="206"/>
    </location>
</feature>
<dbReference type="InterPro" id="IPR037049">
    <property type="entry name" value="DUF1214_C_sf"/>
</dbReference>
<organism evidence="4 5">
    <name type="scientific">Novipirellula herctigrandis</name>
    <dbReference type="NCBI Taxonomy" id="2527986"/>
    <lineage>
        <taxon>Bacteria</taxon>
        <taxon>Pseudomonadati</taxon>
        <taxon>Planctomycetota</taxon>
        <taxon>Planctomycetia</taxon>
        <taxon>Pirellulales</taxon>
        <taxon>Pirellulaceae</taxon>
        <taxon>Novipirellula</taxon>
    </lineage>
</organism>
<gene>
    <name evidence="4" type="ORF">CA13_28440</name>
</gene>
<proteinExistence type="predicted"/>
<evidence type="ECO:0000256" key="1">
    <source>
        <dbReference type="SAM" id="SignalP"/>
    </source>
</evidence>
<protein>
    <recommendedName>
        <fullName evidence="6">DUF1254 domain-containing protein</fullName>
    </recommendedName>
</protein>
<accession>A0A5C5Z3F5</accession>
<reference evidence="4 5" key="1">
    <citation type="submission" date="2019-02" db="EMBL/GenBank/DDBJ databases">
        <title>Deep-cultivation of Planctomycetes and their phenomic and genomic characterization uncovers novel biology.</title>
        <authorList>
            <person name="Wiegand S."/>
            <person name="Jogler M."/>
            <person name="Boedeker C."/>
            <person name="Pinto D."/>
            <person name="Vollmers J."/>
            <person name="Rivas-Marin E."/>
            <person name="Kohn T."/>
            <person name="Peeters S.H."/>
            <person name="Heuer A."/>
            <person name="Rast P."/>
            <person name="Oberbeckmann S."/>
            <person name="Bunk B."/>
            <person name="Jeske O."/>
            <person name="Meyerdierks A."/>
            <person name="Storesund J.E."/>
            <person name="Kallscheuer N."/>
            <person name="Luecker S."/>
            <person name="Lage O.M."/>
            <person name="Pohl T."/>
            <person name="Merkel B.J."/>
            <person name="Hornburger P."/>
            <person name="Mueller R.-W."/>
            <person name="Bruemmer F."/>
            <person name="Labrenz M."/>
            <person name="Spormann A.M."/>
            <person name="Op Den Camp H."/>
            <person name="Overmann J."/>
            <person name="Amann R."/>
            <person name="Jetten M.S.M."/>
            <person name="Mascher T."/>
            <person name="Medema M.H."/>
            <person name="Devos D.P."/>
            <person name="Kaster A.-K."/>
            <person name="Ovreas L."/>
            <person name="Rohde M."/>
            <person name="Galperin M.Y."/>
            <person name="Jogler C."/>
        </authorList>
    </citation>
    <scope>NUCLEOTIDE SEQUENCE [LARGE SCALE GENOMIC DNA]</scope>
    <source>
        <strain evidence="4 5">CA13</strain>
    </source>
</reference>
<dbReference type="InterPro" id="IPR037050">
    <property type="entry name" value="DUF1254_sf"/>
</dbReference>
<dbReference type="Proteomes" id="UP000315010">
    <property type="component" value="Unassembled WGS sequence"/>
</dbReference>
<dbReference type="SUPFAM" id="SSF160935">
    <property type="entry name" value="VPA0735-like"/>
    <property type="match status" value="1"/>
</dbReference>
<dbReference type="Pfam" id="PF06863">
    <property type="entry name" value="DUF1254"/>
    <property type="match status" value="1"/>
</dbReference>
<dbReference type="AlphaFoldDB" id="A0A5C5Z3F5"/>
<evidence type="ECO:0008006" key="6">
    <source>
        <dbReference type="Google" id="ProtNLM"/>
    </source>
</evidence>
<dbReference type="Gene3D" id="2.60.40.1610">
    <property type="entry name" value="Domain of unknown function DUF1254"/>
    <property type="match status" value="1"/>
</dbReference>
<keyword evidence="1" id="KW-0732">Signal</keyword>
<evidence type="ECO:0000259" key="3">
    <source>
        <dbReference type="Pfam" id="PF06863"/>
    </source>
</evidence>
<comment type="caution">
    <text evidence="4">The sequence shown here is derived from an EMBL/GenBank/DDBJ whole genome shotgun (WGS) entry which is preliminary data.</text>
</comment>
<dbReference type="PANTHER" id="PTHR36509:SF3">
    <property type="entry name" value="SIGNAL PEPTIDE PROTEIN"/>
    <property type="match status" value="1"/>
</dbReference>
<evidence type="ECO:0000313" key="4">
    <source>
        <dbReference type="EMBL" id="TWT81391.1"/>
    </source>
</evidence>
<feature type="signal peptide" evidence="1">
    <location>
        <begin position="1"/>
        <end position="22"/>
    </location>
</feature>
<dbReference type="EMBL" id="SJPJ01000001">
    <property type="protein sequence ID" value="TWT81391.1"/>
    <property type="molecule type" value="Genomic_DNA"/>
</dbReference>
<evidence type="ECO:0000259" key="2">
    <source>
        <dbReference type="Pfam" id="PF06742"/>
    </source>
</evidence>
<dbReference type="RefSeq" id="WP_146397306.1">
    <property type="nucleotide sequence ID" value="NZ_SJPJ01000001.1"/>
</dbReference>
<dbReference type="InterPro" id="IPR010621">
    <property type="entry name" value="DUF1214"/>
</dbReference>
<sequence length="488" mass="54578" precursor="true">MKRMTCTITLVCVLACALHLNAQDAESPYALKLGFPADNETIQRAQDSTDLRRAIEAFKFFYPTIATEAVIQQFEPHGAVPNKVGIIMPQDPEQQFSVANQDTPYVISVFDLKDGPIVIEVPEGPFMGLMDDHNMQWFGDMGVIGPGKGKGEKDLLVPPGYEGEIPAGYHPFYCKTWRCVFLMRVAVKSGSYDEAVEYANKLKAYPLAEAGKPSSYKIVNVKGKPAPLPILRWEKTMDYWRQLHAVVDAETAQPNHRVMLGMLAAVGIKKGEPFQPSERQAKILAKAAVTGFAEMNVAFFGNARPERLIWKDRRWEYIPLAGPLDPATKDFGTENYRDLLANDHFFFMAFGTSGGIGRRQVGNGSMYFYTPRDKTGAYLDGSKNYKLTIPGPVPAKLFWSVTVYDSETRTIIHTDQGRGAVRTMFENPEANADGSFDIYFGPTAPNAKENHWVKTIPGKGWFTFVRMYGPEKPLFDGTYKLPDIQRAH</sequence>
<keyword evidence="5" id="KW-1185">Reference proteome</keyword>